<accession>A0A2H3CIM7</accession>
<evidence type="ECO:0000313" key="1">
    <source>
        <dbReference type="EMBL" id="PBK81194.1"/>
    </source>
</evidence>
<organism evidence="1 2">
    <name type="scientific">Armillaria gallica</name>
    <name type="common">Bulbous honey fungus</name>
    <name type="synonym">Armillaria bulbosa</name>
    <dbReference type="NCBI Taxonomy" id="47427"/>
    <lineage>
        <taxon>Eukaryota</taxon>
        <taxon>Fungi</taxon>
        <taxon>Dikarya</taxon>
        <taxon>Basidiomycota</taxon>
        <taxon>Agaricomycotina</taxon>
        <taxon>Agaricomycetes</taxon>
        <taxon>Agaricomycetidae</taxon>
        <taxon>Agaricales</taxon>
        <taxon>Marasmiineae</taxon>
        <taxon>Physalacriaceae</taxon>
        <taxon>Armillaria</taxon>
    </lineage>
</organism>
<sequence length="94" mass="10621">IKQLYFKSGSLILVQNMAIEKAIGGKMWPRYLGPVMVLRCTKGGLYIVAKMNGSTWGFKVAAFQVIPYMARKKIDLPEKLEALLEMLKESLDQL</sequence>
<dbReference type="EMBL" id="KZ293733">
    <property type="protein sequence ID" value="PBK81194.1"/>
    <property type="molecule type" value="Genomic_DNA"/>
</dbReference>
<dbReference type="Proteomes" id="UP000217790">
    <property type="component" value="Unassembled WGS sequence"/>
</dbReference>
<dbReference type="OMA" id="HKNTIRD"/>
<feature type="non-terminal residue" evidence="1">
    <location>
        <position position="94"/>
    </location>
</feature>
<feature type="non-terminal residue" evidence="1">
    <location>
        <position position="1"/>
    </location>
</feature>
<evidence type="ECO:0000313" key="2">
    <source>
        <dbReference type="Proteomes" id="UP000217790"/>
    </source>
</evidence>
<keyword evidence="2" id="KW-1185">Reference proteome</keyword>
<dbReference type="AlphaFoldDB" id="A0A2H3CIM7"/>
<protein>
    <submittedName>
        <fullName evidence="1">Uncharacterized protein</fullName>
    </submittedName>
</protein>
<dbReference type="OrthoDB" id="8023605at2759"/>
<gene>
    <name evidence="1" type="ORF">ARMGADRAFT_895204</name>
</gene>
<proteinExistence type="predicted"/>
<name>A0A2H3CIM7_ARMGA</name>
<reference evidence="2" key="1">
    <citation type="journal article" date="2017" name="Nat. Ecol. Evol.">
        <title>Genome expansion and lineage-specific genetic innovations in the forest pathogenic fungi Armillaria.</title>
        <authorList>
            <person name="Sipos G."/>
            <person name="Prasanna A.N."/>
            <person name="Walter M.C."/>
            <person name="O'Connor E."/>
            <person name="Balint B."/>
            <person name="Krizsan K."/>
            <person name="Kiss B."/>
            <person name="Hess J."/>
            <person name="Varga T."/>
            <person name="Slot J."/>
            <person name="Riley R."/>
            <person name="Boka B."/>
            <person name="Rigling D."/>
            <person name="Barry K."/>
            <person name="Lee J."/>
            <person name="Mihaltcheva S."/>
            <person name="LaButti K."/>
            <person name="Lipzen A."/>
            <person name="Waldron R."/>
            <person name="Moloney N.M."/>
            <person name="Sperisen C."/>
            <person name="Kredics L."/>
            <person name="Vagvoelgyi C."/>
            <person name="Patrignani A."/>
            <person name="Fitzpatrick D."/>
            <person name="Nagy I."/>
            <person name="Doyle S."/>
            <person name="Anderson J.B."/>
            <person name="Grigoriev I.V."/>
            <person name="Gueldener U."/>
            <person name="Muensterkoetter M."/>
            <person name="Nagy L.G."/>
        </authorList>
    </citation>
    <scope>NUCLEOTIDE SEQUENCE [LARGE SCALE GENOMIC DNA]</scope>
    <source>
        <strain evidence="2">Ar21-2</strain>
    </source>
</reference>
<dbReference type="InParanoid" id="A0A2H3CIM7"/>
<dbReference type="STRING" id="47427.A0A2H3CIM7"/>